<name>A0ABV0JNL9_9CYAN</name>
<sequence>MWLLTVTCSGDDWKRHGNEFKAIADKYQNTCISSKKMPDGKRFMEYHVEDVGDAEAFQDESLSLGGFSASFESL</sequence>
<proteinExistence type="predicted"/>
<dbReference type="EMBL" id="JAMPKK010000016">
    <property type="protein sequence ID" value="MEP0864699.1"/>
    <property type="molecule type" value="Genomic_DNA"/>
</dbReference>
<comment type="caution">
    <text evidence="1">The sequence shown here is derived from an EMBL/GenBank/DDBJ whole genome shotgun (WGS) entry which is preliminary data.</text>
</comment>
<dbReference type="Proteomes" id="UP001442494">
    <property type="component" value="Unassembled WGS sequence"/>
</dbReference>
<keyword evidence="2" id="KW-1185">Reference proteome</keyword>
<reference evidence="1 2" key="1">
    <citation type="submission" date="2022-04" db="EMBL/GenBank/DDBJ databases">
        <title>Positive selection, recombination, and allopatry shape intraspecific diversity of widespread and dominant cyanobacteria.</title>
        <authorList>
            <person name="Wei J."/>
            <person name="Shu W."/>
            <person name="Hu C."/>
        </authorList>
    </citation>
    <scope>NUCLEOTIDE SEQUENCE [LARGE SCALE GENOMIC DNA]</scope>
    <source>
        <strain evidence="1 2">GB2-A5</strain>
    </source>
</reference>
<evidence type="ECO:0000313" key="1">
    <source>
        <dbReference type="EMBL" id="MEP0864699.1"/>
    </source>
</evidence>
<accession>A0ABV0JNL9</accession>
<gene>
    <name evidence="1" type="ORF">NDI37_09470</name>
</gene>
<organism evidence="1 2">
    <name type="scientific">Funiculus sociatus GB2-A5</name>
    <dbReference type="NCBI Taxonomy" id="2933946"/>
    <lineage>
        <taxon>Bacteria</taxon>
        <taxon>Bacillati</taxon>
        <taxon>Cyanobacteriota</taxon>
        <taxon>Cyanophyceae</taxon>
        <taxon>Coleofasciculales</taxon>
        <taxon>Coleofasciculaceae</taxon>
        <taxon>Funiculus</taxon>
    </lineage>
</organism>
<protein>
    <submittedName>
        <fullName evidence="1">Uncharacterized protein</fullName>
    </submittedName>
</protein>
<evidence type="ECO:0000313" key="2">
    <source>
        <dbReference type="Proteomes" id="UP001442494"/>
    </source>
</evidence>
<dbReference type="RefSeq" id="WP_190426991.1">
    <property type="nucleotide sequence ID" value="NZ_JAMPKK010000016.1"/>
</dbReference>